<keyword evidence="3 6" id="KW-0547">Nucleotide-binding</keyword>
<dbReference type="GO" id="GO:0008017">
    <property type="term" value="F:microtubule binding"/>
    <property type="evidence" value="ECO:0007669"/>
    <property type="project" value="InterPro"/>
</dbReference>
<dbReference type="AlphaFoldDB" id="A0A8D0UJJ1"/>
<dbReference type="PROSITE" id="PS00411">
    <property type="entry name" value="KINESIN_MOTOR_1"/>
    <property type="match status" value="1"/>
</dbReference>
<keyword evidence="7" id="KW-0493">Microtubule</keyword>
<dbReference type="Gene3D" id="3.40.850.10">
    <property type="entry name" value="Kinesin motor domain"/>
    <property type="match status" value="1"/>
</dbReference>
<dbReference type="SUPFAM" id="SSF52540">
    <property type="entry name" value="P-loop containing nucleoside triphosphate hydrolases"/>
    <property type="match status" value="1"/>
</dbReference>
<name>A0A8D0UJJ1_PIG</name>
<feature type="region of interest" description="Disordered" evidence="8">
    <location>
        <begin position="320"/>
        <end position="358"/>
    </location>
</feature>
<proteinExistence type="inferred from homology"/>
<feature type="domain" description="Kinesin motor" evidence="9">
    <location>
        <begin position="397"/>
        <end position="431"/>
    </location>
</feature>
<feature type="region of interest" description="Disordered" evidence="8">
    <location>
        <begin position="1"/>
        <end position="25"/>
    </location>
</feature>
<keyword evidence="5" id="KW-0206">Cytoskeleton</keyword>
<dbReference type="Ensembl" id="ENSSSCT00025023006.1">
    <property type="protein sequence ID" value="ENSSSCP00025009587.1"/>
    <property type="gene ID" value="ENSSSCG00025017053.1"/>
</dbReference>
<feature type="domain" description="Kinesin motor" evidence="9">
    <location>
        <begin position="1"/>
        <end position="310"/>
    </location>
</feature>
<evidence type="ECO:0000313" key="10">
    <source>
        <dbReference type="Ensembl" id="ENSSSCP00025009587.1"/>
    </source>
</evidence>
<dbReference type="Proteomes" id="UP000694727">
    <property type="component" value="Unplaced"/>
</dbReference>
<dbReference type="InterPro" id="IPR001752">
    <property type="entry name" value="Kinesin_motor_dom"/>
</dbReference>
<evidence type="ECO:0000259" key="9">
    <source>
        <dbReference type="PROSITE" id="PS50067"/>
    </source>
</evidence>
<keyword evidence="6 7" id="KW-0505">Motor protein</keyword>
<evidence type="ECO:0000256" key="2">
    <source>
        <dbReference type="ARBA" id="ARBA00022490"/>
    </source>
</evidence>
<evidence type="ECO:0000256" key="1">
    <source>
        <dbReference type="ARBA" id="ARBA00004245"/>
    </source>
</evidence>
<dbReference type="GO" id="GO:0007018">
    <property type="term" value="P:microtubule-based movement"/>
    <property type="evidence" value="ECO:0007669"/>
    <property type="project" value="InterPro"/>
</dbReference>
<sequence length="442" mass="46939">RGWTVPTVKPVPEAHTGRGAGPRPGVYGPAEAQTVVFEDVCPLLTSFLDGYHVCIMAYGQTGSGKSFTMLGPHAQDAPASRDELGILPRAAHELFRLISEDPSRSPGVQVSVVEVYNNGIFDLLASDGCGVTSGVKRRVLTTHEGQEVSGLTHESVHSAEEFMTLVGAGLQLRARQATAVHSDSSRSHLVVTLTLTRAASSHSTGEWHLRPQPTLGRSPSVPRRASFVSPSPQALRRASEQVHAKLQLVDLAGSECAGVSGATGLALRETSSINRSLAALADVLGALSEGRGHVPYRNSRLTHLLQDALGMRPLASLPEPAAPGHLPGGQPLGTCGPRKRRAPPWGVDLGEAEAEPPPCGEWRGEMAGVADLGPWAFGDAISHWESLHLRVWLLCQGGDAKLQVIVCVSPGQKHVAETLQSLGFGARARQVERGRPAPRKRR</sequence>
<dbReference type="GO" id="GO:0003777">
    <property type="term" value="F:microtubule motor activity"/>
    <property type="evidence" value="ECO:0007669"/>
    <property type="project" value="InterPro"/>
</dbReference>
<dbReference type="InterPro" id="IPR027640">
    <property type="entry name" value="Kinesin-like_fam"/>
</dbReference>
<reference evidence="10" key="1">
    <citation type="submission" date="2025-08" db="UniProtKB">
        <authorList>
            <consortium name="Ensembl"/>
        </authorList>
    </citation>
    <scope>IDENTIFICATION</scope>
</reference>
<dbReference type="GO" id="GO:0005874">
    <property type="term" value="C:microtubule"/>
    <property type="evidence" value="ECO:0007669"/>
    <property type="project" value="UniProtKB-KW"/>
</dbReference>
<dbReference type="PROSITE" id="PS50067">
    <property type="entry name" value="KINESIN_MOTOR_2"/>
    <property type="match status" value="2"/>
</dbReference>
<keyword evidence="4 6" id="KW-0067">ATP-binding</keyword>
<evidence type="ECO:0000256" key="4">
    <source>
        <dbReference type="ARBA" id="ARBA00022840"/>
    </source>
</evidence>
<keyword evidence="2" id="KW-0963">Cytoplasm</keyword>
<dbReference type="GO" id="GO:0005524">
    <property type="term" value="F:ATP binding"/>
    <property type="evidence" value="ECO:0007669"/>
    <property type="project" value="UniProtKB-UniRule"/>
</dbReference>
<evidence type="ECO:0000313" key="11">
    <source>
        <dbReference type="Proteomes" id="UP000694727"/>
    </source>
</evidence>
<dbReference type="InterPro" id="IPR019821">
    <property type="entry name" value="Kinesin_motor_CS"/>
</dbReference>
<comment type="similarity">
    <text evidence="6 7">Belongs to the TRAFAC class myosin-kinesin ATPase superfamily. Kinesin family.</text>
</comment>
<dbReference type="InterPro" id="IPR036961">
    <property type="entry name" value="Kinesin_motor_dom_sf"/>
</dbReference>
<dbReference type="Gene3D" id="1.20.58.980">
    <property type="match status" value="1"/>
</dbReference>
<comment type="subcellular location">
    <subcellularLocation>
        <location evidence="1">Cytoplasm</location>
        <location evidence="1">Cytoskeleton</location>
    </subcellularLocation>
</comment>
<evidence type="ECO:0000256" key="6">
    <source>
        <dbReference type="PROSITE-ProRule" id="PRU00283"/>
    </source>
</evidence>
<evidence type="ECO:0000256" key="7">
    <source>
        <dbReference type="RuleBase" id="RU000394"/>
    </source>
</evidence>
<feature type="binding site" evidence="6">
    <location>
        <begin position="59"/>
        <end position="66"/>
    </location>
    <ligand>
        <name>ATP</name>
        <dbReference type="ChEBI" id="CHEBI:30616"/>
    </ligand>
</feature>
<dbReference type="InterPro" id="IPR027417">
    <property type="entry name" value="P-loop_NTPase"/>
</dbReference>
<accession>A0A8D0UJJ1</accession>
<dbReference type="PANTHER" id="PTHR47972:SF63">
    <property type="entry name" value="KINESIN FAMILY MEMBER 25"/>
    <property type="match status" value="1"/>
</dbReference>
<protein>
    <recommendedName>
        <fullName evidence="7">Kinesin-like protein</fullName>
    </recommendedName>
</protein>
<dbReference type="PANTHER" id="PTHR47972">
    <property type="entry name" value="KINESIN-LIKE PROTEIN KLP-3"/>
    <property type="match status" value="1"/>
</dbReference>
<evidence type="ECO:0000256" key="3">
    <source>
        <dbReference type="ARBA" id="ARBA00022741"/>
    </source>
</evidence>
<dbReference type="Pfam" id="PF00225">
    <property type="entry name" value="Kinesin"/>
    <property type="match status" value="1"/>
</dbReference>
<dbReference type="PRINTS" id="PR00380">
    <property type="entry name" value="KINESINHEAVY"/>
</dbReference>
<organism evidence="10 11">
    <name type="scientific">Sus scrofa</name>
    <name type="common">Pig</name>
    <dbReference type="NCBI Taxonomy" id="9823"/>
    <lineage>
        <taxon>Eukaryota</taxon>
        <taxon>Metazoa</taxon>
        <taxon>Chordata</taxon>
        <taxon>Craniata</taxon>
        <taxon>Vertebrata</taxon>
        <taxon>Euteleostomi</taxon>
        <taxon>Mammalia</taxon>
        <taxon>Eutheria</taxon>
        <taxon>Laurasiatheria</taxon>
        <taxon>Artiodactyla</taxon>
        <taxon>Suina</taxon>
        <taxon>Suidae</taxon>
        <taxon>Sus</taxon>
    </lineage>
</organism>
<evidence type="ECO:0000256" key="8">
    <source>
        <dbReference type="SAM" id="MobiDB-lite"/>
    </source>
</evidence>
<dbReference type="SMART" id="SM00129">
    <property type="entry name" value="KISc"/>
    <property type="match status" value="1"/>
</dbReference>
<feature type="region of interest" description="Disordered" evidence="8">
    <location>
        <begin position="204"/>
        <end position="227"/>
    </location>
</feature>
<comment type="caution">
    <text evidence="6">Lacks conserved residue(s) required for the propagation of feature annotation.</text>
</comment>
<evidence type="ECO:0000256" key="5">
    <source>
        <dbReference type="ARBA" id="ARBA00023212"/>
    </source>
</evidence>